<keyword evidence="3 6" id="KW-0812">Transmembrane</keyword>
<evidence type="ECO:0000256" key="6">
    <source>
        <dbReference type="SAM" id="Phobius"/>
    </source>
</evidence>
<organism evidence="7 8">
    <name type="scientific">Marinirhabdus gelatinilytica</name>
    <dbReference type="NCBI Taxonomy" id="1703343"/>
    <lineage>
        <taxon>Bacteria</taxon>
        <taxon>Pseudomonadati</taxon>
        <taxon>Bacteroidota</taxon>
        <taxon>Flavobacteriia</taxon>
        <taxon>Flavobacteriales</taxon>
        <taxon>Flavobacteriaceae</taxon>
    </lineage>
</organism>
<evidence type="ECO:0000313" key="8">
    <source>
        <dbReference type="Proteomes" id="UP000255317"/>
    </source>
</evidence>
<proteinExistence type="predicted"/>
<evidence type="ECO:0000313" key="7">
    <source>
        <dbReference type="EMBL" id="RDK82990.1"/>
    </source>
</evidence>
<feature type="transmembrane region" description="Helical" evidence="6">
    <location>
        <begin position="197"/>
        <end position="215"/>
    </location>
</feature>
<gene>
    <name evidence="7" type="ORF">C8D94_10910</name>
</gene>
<keyword evidence="4 6" id="KW-1133">Transmembrane helix</keyword>
<protein>
    <submittedName>
        <fullName evidence="7">LysE type translocator</fullName>
    </submittedName>
</protein>
<name>A0A370Q4K7_9FLAO</name>
<evidence type="ECO:0000256" key="1">
    <source>
        <dbReference type="ARBA" id="ARBA00004651"/>
    </source>
</evidence>
<comment type="caution">
    <text evidence="7">The sequence shown here is derived from an EMBL/GenBank/DDBJ whole genome shotgun (WGS) entry which is preliminary data.</text>
</comment>
<accession>A0A370Q4K7</accession>
<dbReference type="RefSeq" id="WP_115124744.1">
    <property type="nucleotide sequence ID" value="NZ_QRAO01000009.1"/>
</dbReference>
<evidence type="ECO:0000256" key="2">
    <source>
        <dbReference type="ARBA" id="ARBA00022475"/>
    </source>
</evidence>
<keyword evidence="5 6" id="KW-0472">Membrane</keyword>
<reference evidence="7 8" key="1">
    <citation type="submission" date="2018-07" db="EMBL/GenBank/DDBJ databases">
        <title>Genomic Encyclopedia of Type Strains, Phase IV (KMG-IV): sequencing the most valuable type-strain genomes for metagenomic binning, comparative biology and taxonomic classification.</title>
        <authorList>
            <person name="Goeker M."/>
        </authorList>
    </citation>
    <scope>NUCLEOTIDE SEQUENCE [LARGE SCALE GENOMIC DNA]</scope>
    <source>
        <strain evidence="7 8">DSM 101478</strain>
    </source>
</reference>
<dbReference type="EMBL" id="QRAO01000009">
    <property type="protein sequence ID" value="RDK82990.1"/>
    <property type="molecule type" value="Genomic_DNA"/>
</dbReference>
<dbReference type="Pfam" id="PF01810">
    <property type="entry name" value="LysE"/>
    <property type="match status" value="1"/>
</dbReference>
<keyword evidence="8" id="KW-1185">Reference proteome</keyword>
<evidence type="ECO:0000256" key="5">
    <source>
        <dbReference type="ARBA" id="ARBA00023136"/>
    </source>
</evidence>
<dbReference type="InterPro" id="IPR001123">
    <property type="entry name" value="LeuE-type"/>
</dbReference>
<evidence type="ECO:0000256" key="3">
    <source>
        <dbReference type="ARBA" id="ARBA00022692"/>
    </source>
</evidence>
<feature type="transmembrane region" description="Helical" evidence="6">
    <location>
        <begin position="118"/>
        <end position="146"/>
    </location>
</feature>
<feature type="transmembrane region" description="Helical" evidence="6">
    <location>
        <begin position="158"/>
        <end position="176"/>
    </location>
</feature>
<comment type="subcellular location">
    <subcellularLocation>
        <location evidence="1">Cell membrane</location>
        <topology evidence="1">Multi-pass membrane protein</topology>
    </subcellularLocation>
</comment>
<dbReference type="GO" id="GO:0005886">
    <property type="term" value="C:plasma membrane"/>
    <property type="evidence" value="ECO:0007669"/>
    <property type="project" value="UniProtKB-SubCell"/>
</dbReference>
<dbReference type="GO" id="GO:0006865">
    <property type="term" value="P:amino acid transport"/>
    <property type="evidence" value="ECO:0007669"/>
    <property type="project" value="InterPro"/>
</dbReference>
<dbReference type="Proteomes" id="UP000255317">
    <property type="component" value="Unassembled WGS sequence"/>
</dbReference>
<evidence type="ECO:0000256" key="4">
    <source>
        <dbReference type="ARBA" id="ARBA00022989"/>
    </source>
</evidence>
<dbReference type="OrthoDB" id="1161040at2"/>
<dbReference type="AlphaFoldDB" id="A0A370Q4K7"/>
<keyword evidence="2" id="KW-1003">Cell membrane</keyword>
<feature type="transmembrane region" description="Helical" evidence="6">
    <location>
        <begin position="48"/>
        <end position="67"/>
    </location>
</feature>
<feature type="transmembrane region" description="Helical" evidence="6">
    <location>
        <begin position="6"/>
        <end position="27"/>
    </location>
</feature>
<sequence>MIYELFMLVSFLLVGYMASGIGAIPASSSNIAVVTTTLATTFSKGFRITLGAGIGSVILSFLALQYSRAFTDFFEENPWIQYTILFVFFSIGVLILLRNKLHIDFENPLSKDVKIGNFWKGLLLALVNPPALVFWILIISVCNTYLFSLSKFSPILNLALFFTGILLGKITTLYYYGKMSKKIKQRKKNKHPLVMHIVGAALVIGSIVQFVRMLFD</sequence>
<feature type="transmembrane region" description="Helical" evidence="6">
    <location>
        <begin position="79"/>
        <end position="97"/>
    </location>
</feature>